<evidence type="ECO:0000256" key="8">
    <source>
        <dbReference type="ARBA" id="ARBA00022679"/>
    </source>
</evidence>
<dbReference type="AlphaFoldDB" id="A0A1H3E4P8"/>
<dbReference type="GO" id="GO:0016758">
    <property type="term" value="F:hexosyltransferase activity"/>
    <property type="evidence" value="ECO:0007669"/>
    <property type="project" value="TreeGrafter"/>
</dbReference>
<evidence type="ECO:0000313" key="14">
    <source>
        <dbReference type="EMBL" id="SDX73590.1"/>
    </source>
</evidence>
<dbReference type="Pfam" id="PF13632">
    <property type="entry name" value="Glyco_trans_2_3"/>
    <property type="match status" value="1"/>
</dbReference>
<dbReference type="SUPFAM" id="SSF53448">
    <property type="entry name" value="Nucleotide-diphospho-sugar transferases"/>
    <property type="match status" value="1"/>
</dbReference>
<dbReference type="OrthoDB" id="9775281at2"/>
<evidence type="ECO:0000256" key="9">
    <source>
        <dbReference type="ARBA" id="ARBA00022692"/>
    </source>
</evidence>
<keyword evidence="8 14" id="KW-0808">Transferase</keyword>
<dbReference type="InterPro" id="IPR001173">
    <property type="entry name" value="Glyco_trans_2-like"/>
</dbReference>
<dbReference type="EMBL" id="FNOW01000011">
    <property type="protein sequence ID" value="SDX73590.1"/>
    <property type="molecule type" value="Genomic_DNA"/>
</dbReference>
<feature type="transmembrane region" description="Helical" evidence="12">
    <location>
        <begin position="371"/>
        <end position="392"/>
    </location>
</feature>
<comment type="subcellular location">
    <subcellularLocation>
        <location evidence="1">Cell inner membrane</location>
        <topology evidence="1">Multi-pass membrane protein</topology>
    </subcellularLocation>
</comment>
<dbReference type="NCBIfam" id="NF003962">
    <property type="entry name" value="PRK05454.2-5"/>
    <property type="match status" value="1"/>
</dbReference>
<feature type="domain" description="Glycosyltransferase 2-like" evidence="13">
    <location>
        <begin position="202"/>
        <end position="397"/>
    </location>
</feature>
<evidence type="ECO:0000256" key="6">
    <source>
        <dbReference type="ARBA" id="ARBA00022519"/>
    </source>
</evidence>
<dbReference type="PANTHER" id="PTHR43867:SF5">
    <property type="entry name" value="GLUCANS BIOSYNTHESIS GLUCOSYLTRANSFERASE H"/>
    <property type="match status" value="1"/>
</dbReference>
<accession>A0A1H3E4P8</accession>
<dbReference type="NCBIfam" id="NF003958">
    <property type="entry name" value="PRK05454.2-1"/>
    <property type="match status" value="1"/>
</dbReference>
<evidence type="ECO:0000256" key="3">
    <source>
        <dbReference type="ARBA" id="ARBA00009337"/>
    </source>
</evidence>
<dbReference type="CDD" id="cd04191">
    <property type="entry name" value="Glucan_BSP_MdoH"/>
    <property type="match status" value="1"/>
</dbReference>
<evidence type="ECO:0000313" key="15">
    <source>
        <dbReference type="Proteomes" id="UP000198672"/>
    </source>
</evidence>
<keyword evidence="9 12" id="KW-0812">Transmembrane</keyword>
<dbReference type="InterPro" id="IPR029044">
    <property type="entry name" value="Nucleotide-diphossugar_trans"/>
</dbReference>
<name>A0A1H3E4P8_ALLWA</name>
<evidence type="ECO:0000259" key="13">
    <source>
        <dbReference type="Pfam" id="PF13632"/>
    </source>
</evidence>
<dbReference type="InterPro" id="IPR050321">
    <property type="entry name" value="Glycosyltr_2/OpgH_subfam"/>
</dbReference>
<feature type="transmembrane region" description="Helical" evidence="12">
    <location>
        <begin position="427"/>
        <end position="448"/>
    </location>
</feature>
<comment type="similarity">
    <text evidence="3">Belongs to the glycosyltransferase 2 family. OpgH subfamily.</text>
</comment>
<sequence length="694" mass="77610">MSRHGLSALAARYVPRPLYFTLVMVTTMFCLSLLSAAIQDGGVSALELTLLILYTILMLWISASFWTAAIGFLVLASAPLWRSQVAPVASVAESAPPAEPFKTALVMPVYNEDPERVFAGLRAMADALAQIGQLDGFEFFVLSDTREPDIWIQEELHWQRWSAELGQQIPLFYRNRVENTARKSGNLADFCREWGGRYRYMIVLDADSLMSGETLVEMVRRMEADARLALLQVPPVPVNRASFFARMLQFAGSLYGRLFVAGLAFWQQNTANFWGHNAIIRVRPFADHCGLPKLPGREPFGGDILSHDFVEAALLARAGWKVQLAPDLGGSYEEIPPTLIDYAKRDRRWCQGNLQHARLMMAHGFKPLSRLHFAMGVMSYAASPLWLLFLIATGVEAYFNSLHQPVYFFGYNVVPIWPESYVIEMTTVLWVTLTLLFLPKLLALLLLALDRDEARRFGGLLHASLSVLLESLLSVLLAPVLMLFQSKFVAAILLRTSVGWPSQQRGDHQTGFWEAVGAHGFQTLIGVGVGYVAYEQVPDFFWWFTPVLAGLLLAIPVSILTSRTGLGLGAKRIGLFLTPAETEEPPVLRQLEGRLAAAEPLMATPSSTHAFWTQAMLNPGVYALHDALLHDEPQTRRRRHILEGLALQLQDEGERSLSLREQRALLSYREGLHLLHTRLWANPTLALPPLRVSE</sequence>
<evidence type="ECO:0000256" key="7">
    <source>
        <dbReference type="ARBA" id="ARBA00022676"/>
    </source>
</evidence>
<evidence type="ECO:0000256" key="10">
    <source>
        <dbReference type="ARBA" id="ARBA00022989"/>
    </source>
</evidence>
<keyword evidence="7" id="KW-0328">Glycosyltransferase</keyword>
<protein>
    <recommendedName>
        <fullName evidence="4">Glucans biosynthesis glucosyltransferase H</fullName>
    </recommendedName>
</protein>
<keyword evidence="11 12" id="KW-0472">Membrane</keyword>
<dbReference type="GO" id="GO:0005886">
    <property type="term" value="C:plasma membrane"/>
    <property type="evidence" value="ECO:0007669"/>
    <property type="project" value="UniProtKB-SubCell"/>
</dbReference>
<dbReference type="Proteomes" id="UP000198672">
    <property type="component" value="Unassembled WGS sequence"/>
</dbReference>
<reference evidence="15" key="1">
    <citation type="submission" date="2016-10" db="EMBL/GenBank/DDBJ databases">
        <authorList>
            <person name="Varghese N."/>
            <person name="Submissions S."/>
        </authorList>
    </citation>
    <scope>NUCLEOTIDE SEQUENCE [LARGE SCALE GENOMIC DNA]</scope>
    <source>
        <strain evidence="15">DSM 173</strain>
    </source>
</reference>
<gene>
    <name evidence="14" type="ORF">SAMN05421644_11148</name>
</gene>
<evidence type="ECO:0000256" key="12">
    <source>
        <dbReference type="SAM" id="Phobius"/>
    </source>
</evidence>
<keyword evidence="6" id="KW-0997">Cell inner membrane</keyword>
<keyword evidence="15" id="KW-1185">Reference proteome</keyword>
<feature type="transmembrane region" description="Helical" evidence="12">
    <location>
        <begin position="460"/>
        <end position="484"/>
    </location>
</feature>
<dbReference type="STRING" id="61595.SAMN05421644_11148"/>
<organism evidence="14 15">
    <name type="scientific">Allochromatium warmingii</name>
    <name type="common">Chromatium warmingii</name>
    <dbReference type="NCBI Taxonomy" id="61595"/>
    <lineage>
        <taxon>Bacteria</taxon>
        <taxon>Pseudomonadati</taxon>
        <taxon>Pseudomonadota</taxon>
        <taxon>Gammaproteobacteria</taxon>
        <taxon>Chromatiales</taxon>
        <taxon>Chromatiaceae</taxon>
        <taxon>Allochromatium</taxon>
    </lineage>
</organism>
<dbReference type="RefSeq" id="WP_091332788.1">
    <property type="nucleotide sequence ID" value="NZ_FNOW01000011.1"/>
</dbReference>
<feature type="transmembrane region" description="Helical" evidence="12">
    <location>
        <begin position="540"/>
        <end position="562"/>
    </location>
</feature>
<evidence type="ECO:0000256" key="1">
    <source>
        <dbReference type="ARBA" id="ARBA00004429"/>
    </source>
</evidence>
<proteinExistence type="inferred from homology"/>
<keyword evidence="5" id="KW-1003">Cell membrane</keyword>
<keyword evidence="10 12" id="KW-1133">Transmembrane helix</keyword>
<evidence type="ECO:0000256" key="2">
    <source>
        <dbReference type="ARBA" id="ARBA00005001"/>
    </source>
</evidence>
<evidence type="ECO:0000256" key="5">
    <source>
        <dbReference type="ARBA" id="ARBA00022475"/>
    </source>
</evidence>
<dbReference type="Gene3D" id="3.90.550.10">
    <property type="entry name" value="Spore Coat Polysaccharide Biosynthesis Protein SpsA, Chain A"/>
    <property type="match status" value="1"/>
</dbReference>
<evidence type="ECO:0000256" key="4">
    <source>
        <dbReference type="ARBA" id="ARBA00020585"/>
    </source>
</evidence>
<comment type="pathway">
    <text evidence="2">Glycan metabolism; osmoregulated periplasmic glucan (OPG) biosynthesis.</text>
</comment>
<dbReference type="PANTHER" id="PTHR43867">
    <property type="entry name" value="CELLULOSE SYNTHASE CATALYTIC SUBUNIT A [UDP-FORMING]"/>
    <property type="match status" value="1"/>
</dbReference>
<feature type="transmembrane region" description="Helical" evidence="12">
    <location>
        <begin position="50"/>
        <end position="75"/>
    </location>
</feature>
<feature type="transmembrane region" description="Helical" evidence="12">
    <location>
        <begin position="18"/>
        <end position="38"/>
    </location>
</feature>
<evidence type="ECO:0000256" key="11">
    <source>
        <dbReference type="ARBA" id="ARBA00023136"/>
    </source>
</evidence>